<dbReference type="Gene3D" id="1.10.489.10">
    <property type="entry name" value="Chloroperoxidase-like"/>
    <property type="match status" value="1"/>
</dbReference>
<keyword evidence="3" id="KW-0349">Heme</keyword>
<evidence type="ECO:0000256" key="2">
    <source>
        <dbReference type="ARBA" id="ARBA00022559"/>
    </source>
</evidence>
<dbReference type="Proteomes" id="UP000799770">
    <property type="component" value="Unassembled WGS sequence"/>
</dbReference>
<dbReference type="OrthoDB" id="407298at2759"/>
<keyword evidence="2 10" id="KW-0575">Peroxidase</keyword>
<dbReference type="Pfam" id="PF01328">
    <property type="entry name" value="Peroxidase_2"/>
    <property type="match status" value="1"/>
</dbReference>
<dbReference type="GO" id="GO:0046872">
    <property type="term" value="F:metal ion binding"/>
    <property type="evidence" value="ECO:0007669"/>
    <property type="project" value="UniProtKB-KW"/>
</dbReference>
<comment type="cofactor">
    <cofactor evidence="1">
        <name>heme b</name>
        <dbReference type="ChEBI" id="CHEBI:60344"/>
    </cofactor>
</comment>
<sequence length="263" mass="28841">MRFLICTTFAAIVSASPGLNHGLSKGQWHPPVAGDVRSPCPGLNVLANHGILPRDGKNYDHDMILEALPSTYNIDEKLATGLFQQGLRTTVRSGATTFSLDDLIRHDIVEADASLSRADAWIGDDFTFNLTIWDQTRSFWKNPIITVEDLAHSVEARWRTSKATNPWFSLLGERIPMVSGGAALFTSVLGNSTAGTLRKDFINEWIVEERLPIRLGWKKNKTPVSPDTVSSLSQRIFAKTDLAGEINGTMTRALLVGHGGMAL</sequence>
<comment type="similarity">
    <text evidence="7">Belongs to the chloroperoxidase family.</text>
</comment>
<dbReference type="InterPro" id="IPR000028">
    <property type="entry name" value="Chloroperoxidase"/>
</dbReference>
<evidence type="ECO:0000256" key="3">
    <source>
        <dbReference type="ARBA" id="ARBA00022617"/>
    </source>
</evidence>
<keyword evidence="4" id="KW-0479">Metal-binding</keyword>
<feature type="chain" id="PRO_5025617759" evidence="8">
    <location>
        <begin position="16"/>
        <end position="263"/>
    </location>
</feature>
<protein>
    <submittedName>
        <fullName evidence="10">Chloroperoxidase</fullName>
    </submittedName>
</protein>
<proteinExistence type="inferred from homology"/>
<keyword evidence="11" id="KW-1185">Reference proteome</keyword>
<dbReference type="GO" id="GO:0004601">
    <property type="term" value="F:peroxidase activity"/>
    <property type="evidence" value="ECO:0007669"/>
    <property type="project" value="UniProtKB-KW"/>
</dbReference>
<dbReference type="PROSITE" id="PS51405">
    <property type="entry name" value="HEME_HALOPEROXIDASE"/>
    <property type="match status" value="1"/>
</dbReference>
<evidence type="ECO:0000256" key="5">
    <source>
        <dbReference type="ARBA" id="ARBA00023002"/>
    </source>
</evidence>
<name>A0A6A5YNX7_9PLEO</name>
<dbReference type="InterPro" id="IPR036851">
    <property type="entry name" value="Chloroperoxidase-like_sf"/>
</dbReference>
<dbReference type="EMBL" id="ML977348">
    <property type="protein sequence ID" value="KAF2108424.1"/>
    <property type="molecule type" value="Genomic_DNA"/>
</dbReference>
<dbReference type="PANTHER" id="PTHR33577:SF9">
    <property type="entry name" value="PEROXIDASE STCC"/>
    <property type="match status" value="1"/>
</dbReference>
<keyword evidence="5" id="KW-0560">Oxidoreductase</keyword>
<evidence type="ECO:0000256" key="6">
    <source>
        <dbReference type="ARBA" id="ARBA00023004"/>
    </source>
</evidence>
<keyword evidence="6" id="KW-0408">Iron</keyword>
<feature type="signal peptide" evidence="8">
    <location>
        <begin position="1"/>
        <end position="15"/>
    </location>
</feature>
<keyword evidence="8" id="KW-0732">Signal</keyword>
<gene>
    <name evidence="10" type="ORF">BDV96DRAFT_692790</name>
</gene>
<evidence type="ECO:0000256" key="7">
    <source>
        <dbReference type="ARBA" id="ARBA00025795"/>
    </source>
</evidence>
<evidence type="ECO:0000259" key="9">
    <source>
        <dbReference type="PROSITE" id="PS51405"/>
    </source>
</evidence>
<organism evidence="10 11">
    <name type="scientific">Lophiotrema nucula</name>
    <dbReference type="NCBI Taxonomy" id="690887"/>
    <lineage>
        <taxon>Eukaryota</taxon>
        <taxon>Fungi</taxon>
        <taxon>Dikarya</taxon>
        <taxon>Ascomycota</taxon>
        <taxon>Pezizomycotina</taxon>
        <taxon>Dothideomycetes</taxon>
        <taxon>Pleosporomycetidae</taxon>
        <taxon>Pleosporales</taxon>
        <taxon>Lophiotremataceae</taxon>
        <taxon>Lophiotrema</taxon>
    </lineage>
</organism>
<feature type="domain" description="Heme haloperoxidase family profile" evidence="9">
    <location>
        <begin position="24"/>
        <end position="234"/>
    </location>
</feature>
<accession>A0A6A5YNX7</accession>
<evidence type="ECO:0000313" key="11">
    <source>
        <dbReference type="Proteomes" id="UP000799770"/>
    </source>
</evidence>
<dbReference type="SUPFAM" id="SSF47571">
    <property type="entry name" value="Cloroperoxidase"/>
    <property type="match status" value="1"/>
</dbReference>
<evidence type="ECO:0000256" key="4">
    <source>
        <dbReference type="ARBA" id="ARBA00022723"/>
    </source>
</evidence>
<evidence type="ECO:0000256" key="1">
    <source>
        <dbReference type="ARBA" id="ARBA00001970"/>
    </source>
</evidence>
<evidence type="ECO:0000256" key="8">
    <source>
        <dbReference type="SAM" id="SignalP"/>
    </source>
</evidence>
<reference evidence="10" key="1">
    <citation type="journal article" date="2020" name="Stud. Mycol.">
        <title>101 Dothideomycetes genomes: a test case for predicting lifestyles and emergence of pathogens.</title>
        <authorList>
            <person name="Haridas S."/>
            <person name="Albert R."/>
            <person name="Binder M."/>
            <person name="Bloem J."/>
            <person name="Labutti K."/>
            <person name="Salamov A."/>
            <person name="Andreopoulos B."/>
            <person name="Baker S."/>
            <person name="Barry K."/>
            <person name="Bills G."/>
            <person name="Bluhm B."/>
            <person name="Cannon C."/>
            <person name="Castanera R."/>
            <person name="Culley D."/>
            <person name="Daum C."/>
            <person name="Ezra D."/>
            <person name="Gonzalez J."/>
            <person name="Henrissat B."/>
            <person name="Kuo A."/>
            <person name="Liang C."/>
            <person name="Lipzen A."/>
            <person name="Lutzoni F."/>
            <person name="Magnuson J."/>
            <person name="Mondo S."/>
            <person name="Nolan M."/>
            <person name="Ohm R."/>
            <person name="Pangilinan J."/>
            <person name="Park H.-J."/>
            <person name="Ramirez L."/>
            <person name="Alfaro M."/>
            <person name="Sun H."/>
            <person name="Tritt A."/>
            <person name="Yoshinaga Y."/>
            <person name="Zwiers L.-H."/>
            <person name="Turgeon B."/>
            <person name="Goodwin S."/>
            <person name="Spatafora J."/>
            <person name="Crous P."/>
            <person name="Grigoriev I."/>
        </authorList>
    </citation>
    <scope>NUCLEOTIDE SEQUENCE</scope>
    <source>
        <strain evidence="10">CBS 627.86</strain>
    </source>
</reference>
<evidence type="ECO:0000313" key="10">
    <source>
        <dbReference type="EMBL" id="KAF2108424.1"/>
    </source>
</evidence>
<dbReference type="PANTHER" id="PTHR33577">
    <property type="entry name" value="STERIGMATOCYSTIN BIOSYNTHESIS PEROXIDASE STCC-RELATED"/>
    <property type="match status" value="1"/>
</dbReference>
<dbReference type="AlphaFoldDB" id="A0A6A5YNX7"/>